<dbReference type="EMBL" id="FQVH01000006">
    <property type="protein sequence ID" value="SHE82277.1"/>
    <property type="molecule type" value="Genomic_DNA"/>
</dbReference>
<reference evidence="2 3" key="1">
    <citation type="submission" date="2016-11" db="EMBL/GenBank/DDBJ databases">
        <authorList>
            <person name="Jaros S."/>
            <person name="Januszkiewicz K."/>
            <person name="Wedrychowicz H."/>
        </authorList>
    </citation>
    <scope>NUCLEOTIDE SEQUENCE [LARGE SCALE GENOMIC DNA]</scope>
    <source>
        <strain evidence="2 3">DSM 17918</strain>
    </source>
</reference>
<evidence type="ECO:0000259" key="1">
    <source>
        <dbReference type="Pfam" id="PF22746"/>
    </source>
</evidence>
<evidence type="ECO:0000313" key="2">
    <source>
        <dbReference type="EMBL" id="SHE82277.1"/>
    </source>
</evidence>
<keyword evidence="3" id="KW-1185">Reference proteome</keyword>
<dbReference type="STRING" id="1121256.SAMN02746089_00849"/>
<sequence>MESEKLQILKMVESGKLSAEQGAELIKALDDANSSNRDEGVMRLIGRKPETRWIRIKVFVPEDNTSVNVNLPISLVDVGLKIAKKYAADKMPEDFDLEQIAEVIKSGAEGKIVEIQNEEGLKVEITIE</sequence>
<protein>
    <submittedName>
        <fullName evidence="2">Intein N-terminal splicing region</fullName>
    </submittedName>
</protein>
<organism evidence="2 3">
    <name type="scientific">Caldanaerobius fijiensis DSM 17918</name>
    <dbReference type="NCBI Taxonomy" id="1121256"/>
    <lineage>
        <taxon>Bacteria</taxon>
        <taxon>Bacillati</taxon>
        <taxon>Bacillota</taxon>
        <taxon>Clostridia</taxon>
        <taxon>Thermoanaerobacterales</taxon>
        <taxon>Thermoanaerobacteraceae</taxon>
        <taxon>Caldanaerobius</taxon>
    </lineage>
</organism>
<accession>A0A1M4WM61</accession>
<dbReference type="RefSeq" id="WP_073342022.1">
    <property type="nucleotide sequence ID" value="NZ_FQVH01000006.1"/>
</dbReference>
<feature type="domain" description="YvlB/LiaX N-terminal" evidence="1">
    <location>
        <begin position="4"/>
        <end position="31"/>
    </location>
</feature>
<gene>
    <name evidence="2" type="ORF">SAMN02746089_00849</name>
</gene>
<evidence type="ECO:0000313" key="3">
    <source>
        <dbReference type="Proteomes" id="UP000184088"/>
    </source>
</evidence>
<dbReference type="Proteomes" id="UP000184088">
    <property type="component" value="Unassembled WGS sequence"/>
</dbReference>
<proteinExistence type="predicted"/>
<name>A0A1M4WM61_9THEO</name>
<dbReference type="InterPro" id="IPR053959">
    <property type="entry name" value="YvlB/LiaX_N"/>
</dbReference>
<dbReference type="AlphaFoldDB" id="A0A1M4WM61"/>
<dbReference type="Pfam" id="PF22746">
    <property type="entry name" value="SHOCT-like_DUF2089-C"/>
    <property type="match status" value="1"/>
</dbReference>